<dbReference type="Gene3D" id="1.25.10.10">
    <property type="entry name" value="Leucine-rich Repeat Variant"/>
    <property type="match status" value="1"/>
</dbReference>
<dbReference type="InterPro" id="IPR057600">
    <property type="entry name" value="TORTIFOLIA1/SINE1-2_N"/>
</dbReference>
<evidence type="ECO:0000313" key="2">
    <source>
        <dbReference type="EMBL" id="KAF6141115.1"/>
    </source>
</evidence>
<dbReference type="OrthoDB" id="1904066at2759"/>
<dbReference type="AlphaFoldDB" id="A0A7J7LER7"/>
<accession>A0A7J7LER7</accession>
<protein>
    <recommendedName>
        <fullName evidence="1">TORTIFOLIA1/SINE1-2 N-terminal domain-containing protein</fullName>
    </recommendedName>
</protein>
<organism evidence="2 3">
    <name type="scientific">Kingdonia uniflora</name>
    <dbReference type="NCBI Taxonomy" id="39325"/>
    <lineage>
        <taxon>Eukaryota</taxon>
        <taxon>Viridiplantae</taxon>
        <taxon>Streptophyta</taxon>
        <taxon>Embryophyta</taxon>
        <taxon>Tracheophyta</taxon>
        <taxon>Spermatophyta</taxon>
        <taxon>Magnoliopsida</taxon>
        <taxon>Ranunculales</taxon>
        <taxon>Circaeasteraceae</taxon>
        <taxon>Kingdonia</taxon>
    </lineage>
</organism>
<reference evidence="2 3" key="1">
    <citation type="journal article" date="2020" name="IScience">
        <title>Genome Sequencing of the Endangered Kingdonia uniflora (Circaeasteraceae, Ranunculales) Reveals Potential Mechanisms of Evolutionary Specialization.</title>
        <authorList>
            <person name="Sun Y."/>
            <person name="Deng T."/>
            <person name="Zhang A."/>
            <person name="Moore M.J."/>
            <person name="Landis J.B."/>
            <person name="Lin N."/>
            <person name="Zhang H."/>
            <person name="Zhang X."/>
            <person name="Huang J."/>
            <person name="Zhang X."/>
            <person name="Sun H."/>
            <person name="Wang H."/>
        </authorList>
    </citation>
    <scope>NUCLEOTIDE SEQUENCE [LARGE SCALE GENOMIC DNA]</scope>
    <source>
        <strain evidence="2">TB1705</strain>
        <tissue evidence="2">Leaf</tissue>
    </source>
</reference>
<proteinExistence type="predicted"/>
<evidence type="ECO:0000313" key="3">
    <source>
        <dbReference type="Proteomes" id="UP000541444"/>
    </source>
</evidence>
<dbReference type="InterPro" id="IPR016024">
    <property type="entry name" value="ARM-type_fold"/>
</dbReference>
<evidence type="ECO:0000259" key="1">
    <source>
        <dbReference type="Pfam" id="PF24714"/>
    </source>
</evidence>
<dbReference type="GO" id="GO:0008017">
    <property type="term" value="F:microtubule binding"/>
    <property type="evidence" value="ECO:0007669"/>
    <property type="project" value="InterPro"/>
</dbReference>
<sequence length="138" mass="15489">MAHIVNETNTVADNLGGVRDRVMFMVSADPEPTQLSRLLLRLLKLLRSENFKVKPALLSLFGNIVESGVVLSESLLENLVNCMMEFLSSEDWATRKSISEALERLELAKKNVLSEFKSACLKSFEARRFDKVKAVGML</sequence>
<dbReference type="InterPro" id="IPR033337">
    <property type="entry name" value="TORTIFOLIA1/SINE1-2"/>
</dbReference>
<dbReference type="Pfam" id="PF24714">
    <property type="entry name" value="TOR1L1_N"/>
    <property type="match status" value="1"/>
</dbReference>
<dbReference type="EMBL" id="JACGCM010002332">
    <property type="protein sequence ID" value="KAF6141115.1"/>
    <property type="molecule type" value="Genomic_DNA"/>
</dbReference>
<comment type="caution">
    <text evidence="2">The sequence shown here is derived from an EMBL/GenBank/DDBJ whole genome shotgun (WGS) entry which is preliminary data.</text>
</comment>
<gene>
    <name evidence="2" type="ORF">GIB67_006560</name>
</gene>
<name>A0A7J7LER7_9MAGN</name>
<feature type="domain" description="TORTIFOLIA1/SINE1-2 N-terminal" evidence="1">
    <location>
        <begin position="27"/>
        <end position="135"/>
    </location>
</feature>
<dbReference type="Proteomes" id="UP000541444">
    <property type="component" value="Unassembled WGS sequence"/>
</dbReference>
<dbReference type="InterPro" id="IPR011989">
    <property type="entry name" value="ARM-like"/>
</dbReference>
<keyword evidence="3" id="KW-1185">Reference proteome</keyword>
<dbReference type="SUPFAM" id="SSF48371">
    <property type="entry name" value="ARM repeat"/>
    <property type="match status" value="1"/>
</dbReference>
<dbReference type="PANTHER" id="PTHR31355:SF8">
    <property type="entry name" value="TORTIFOLIA1-LIKE PROTEIN 3"/>
    <property type="match status" value="1"/>
</dbReference>
<dbReference type="PANTHER" id="PTHR31355">
    <property type="entry name" value="MICROTUBULE-ASSOCIATED PROTEIN TORTIFOLIA1"/>
    <property type="match status" value="1"/>
</dbReference>
<dbReference type="GO" id="GO:0005874">
    <property type="term" value="C:microtubule"/>
    <property type="evidence" value="ECO:0007669"/>
    <property type="project" value="InterPro"/>
</dbReference>